<organism evidence="1 2">
    <name type="scientific">Ficus carica</name>
    <name type="common">Common fig</name>
    <dbReference type="NCBI Taxonomy" id="3494"/>
    <lineage>
        <taxon>Eukaryota</taxon>
        <taxon>Viridiplantae</taxon>
        <taxon>Streptophyta</taxon>
        <taxon>Embryophyta</taxon>
        <taxon>Tracheophyta</taxon>
        <taxon>Spermatophyta</taxon>
        <taxon>Magnoliopsida</taxon>
        <taxon>eudicotyledons</taxon>
        <taxon>Gunneridae</taxon>
        <taxon>Pentapetalae</taxon>
        <taxon>rosids</taxon>
        <taxon>fabids</taxon>
        <taxon>Rosales</taxon>
        <taxon>Moraceae</taxon>
        <taxon>Ficeae</taxon>
        <taxon>Ficus</taxon>
    </lineage>
</organism>
<dbReference type="Proteomes" id="UP001187192">
    <property type="component" value="Unassembled WGS sequence"/>
</dbReference>
<dbReference type="SUPFAM" id="SSF51445">
    <property type="entry name" value="(Trans)glycosidases"/>
    <property type="match status" value="1"/>
</dbReference>
<gene>
    <name evidence="1" type="ORF">TIFTF001_008603</name>
</gene>
<dbReference type="GO" id="GO:0005737">
    <property type="term" value="C:cytoplasm"/>
    <property type="evidence" value="ECO:0007669"/>
    <property type="project" value="TreeGrafter"/>
</dbReference>
<accession>A0AA88A573</accession>
<evidence type="ECO:0000313" key="2">
    <source>
        <dbReference type="Proteomes" id="UP001187192"/>
    </source>
</evidence>
<keyword evidence="2" id="KW-1185">Reference proteome</keyword>
<dbReference type="PANTHER" id="PTHR43651">
    <property type="entry name" value="1,4-ALPHA-GLUCAN-BRANCHING ENZYME"/>
    <property type="match status" value="1"/>
</dbReference>
<dbReference type="EMBL" id="BTGU01000009">
    <property type="protein sequence ID" value="GMN39373.1"/>
    <property type="molecule type" value="Genomic_DNA"/>
</dbReference>
<comment type="caution">
    <text evidence="1">The sequence shown here is derived from an EMBL/GenBank/DDBJ whole genome shotgun (WGS) entry which is preliminary data.</text>
</comment>
<reference evidence="1" key="1">
    <citation type="submission" date="2023-07" db="EMBL/GenBank/DDBJ databases">
        <title>draft genome sequence of fig (Ficus carica).</title>
        <authorList>
            <person name="Takahashi T."/>
            <person name="Nishimura K."/>
        </authorList>
    </citation>
    <scope>NUCLEOTIDE SEQUENCE</scope>
</reference>
<evidence type="ECO:0000313" key="1">
    <source>
        <dbReference type="EMBL" id="GMN39373.1"/>
    </source>
</evidence>
<sequence>MISEKYKFQHPRPKRPKSLPNYEAHVGMSHTEPVFNTYVNFRDEVLPRIKRLGYNAVQIMAIQENSYHMVASDELKSLIDTAHELGLVVLMDIVHSISTPGHGFITGYGILGFLIMEAGRWWLEEYKFDGFRFDGVTSIMYTHHGLGVGFTGNYNEYFGLATDVDAVVYLMLINDMIHGLYPEAVTIAEVVSGMPTFCVPVQDGGVGFDYRLHMAIADEWIELLKKQDEDWRVGDFVHTLTNRRWLEKCVGYAESHDQALLGDKTIAFWLMDKDMYDYMALDRPA</sequence>
<proteinExistence type="predicted"/>
<dbReference type="AlphaFoldDB" id="A0AA88A573"/>
<protein>
    <submittedName>
        <fullName evidence="1">Uncharacterized protein</fullName>
    </submittedName>
</protein>
<dbReference type="GO" id="GO:0003844">
    <property type="term" value="F:1,4-alpha-glucan branching enzyme activity"/>
    <property type="evidence" value="ECO:0007669"/>
    <property type="project" value="TreeGrafter"/>
</dbReference>
<dbReference type="GO" id="GO:0005982">
    <property type="term" value="P:starch metabolic process"/>
    <property type="evidence" value="ECO:0007669"/>
    <property type="project" value="TreeGrafter"/>
</dbReference>
<name>A0AA88A573_FICCA</name>
<dbReference type="Gene3D" id="3.20.20.80">
    <property type="entry name" value="Glycosidases"/>
    <property type="match status" value="2"/>
</dbReference>
<dbReference type="InterPro" id="IPR017853">
    <property type="entry name" value="GH"/>
</dbReference>
<dbReference type="PANTHER" id="PTHR43651:SF3">
    <property type="entry name" value="1,4-ALPHA-GLUCAN-BRANCHING ENZYME"/>
    <property type="match status" value="1"/>
</dbReference>